<evidence type="ECO:0000256" key="3">
    <source>
        <dbReference type="ARBA" id="ARBA00022989"/>
    </source>
</evidence>
<feature type="transmembrane region" description="Helical" evidence="6">
    <location>
        <begin position="166"/>
        <end position="188"/>
    </location>
</feature>
<dbReference type="InterPro" id="IPR011701">
    <property type="entry name" value="MFS"/>
</dbReference>
<dbReference type="PANTHER" id="PTHR23502:SF48">
    <property type="entry name" value="MULTIDRUG TRANSPORTER, PUTATIVE (AFU_ORTHOLOGUE AFUA_5G02700)-RELATED"/>
    <property type="match status" value="1"/>
</dbReference>
<evidence type="ECO:0000256" key="6">
    <source>
        <dbReference type="SAM" id="Phobius"/>
    </source>
</evidence>
<protein>
    <submittedName>
        <fullName evidence="8">Synaptic vesicle transporter SVOP</fullName>
    </submittedName>
</protein>
<evidence type="ECO:0000256" key="2">
    <source>
        <dbReference type="ARBA" id="ARBA00022692"/>
    </source>
</evidence>
<evidence type="ECO:0000313" key="9">
    <source>
        <dbReference type="Proteomes" id="UP000279259"/>
    </source>
</evidence>
<feature type="transmembrane region" description="Helical" evidence="6">
    <location>
        <begin position="494"/>
        <end position="518"/>
    </location>
</feature>
<dbReference type="Gene3D" id="1.20.1250.20">
    <property type="entry name" value="MFS general substrate transporter like domains"/>
    <property type="match status" value="1"/>
</dbReference>
<evidence type="ECO:0000256" key="1">
    <source>
        <dbReference type="ARBA" id="ARBA00004141"/>
    </source>
</evidence>
<reference evidence="8 9" key="1">
    <citation type="submission" date="2018-11" db="EMBL/GenBank/DDBJ databases">
        <title>Genome sequence of Saitozyma podzolica DSM 27192.</title>
        <authorList>
            <person name="Aliyu H."/>
            <person name="Gorte O."/>
            <person name="Ochsenreither K."/>
        </authorList>
    </citation>
    <scope>NUCLEOTIDE SEQUENCE [LARGE SCALE GENOMIC DNA]</scope>
    <source>
        <strain evidence="8 9">DSM 27192</strain>
    </source>
</reference>
<gene>
    <name evidence="8" type="primary">NAG4</name>
    <name evidence="8" type="ORF">EHS25_009404</name>
</gene>
<feature type="transmembrane region" description="Helical" evidence="6">
    <location>
        <begin position="406"/>
        <end position="425"/>
    </location>
</feature>
<dbReference type="SUPFAM" id="SSF103473">
    <property type="entry name" value="MFS general substrate transporter"/>
    <property type="match status" value="1"/>
</dbReference>
<dbReference type="PROSITE" id="PS50850">
    <property type="entry name" value="MFS"/>
    <property type="match status" value="1"/>
</dbReference>
<dbReference type="EMBL" id="RSCD01000007">
    <property type="protein sequence ID" value="RSH92033.1"/>
    <property type="molecule type" value="Genomic_DNA"/>
</dbReference>
<evidence type="ECO:0000259" key="7">
    <source>
        <dbReference type="PROSITE" id="PS50850"/>
    </source>
</evidence>
<accession>A0A427YLS6</accession>
<dbReference type="InterPro" id="IPR020846">
    <property type="entry name" value="MFS_dom"/>
</dbReference>
<dbReference type="OrthoDB" id="6770063at2759"/>
<dbReference type="PANTHER" id="PTHR23502">
    <property type="entry name" value="MAJOR FACILITATOR SUPERFAMILY"/>
    <property type="match status" value="1"/>
</dbReference>
<feature type="transmembrane region" description="Helical" evidence="6">
    <location>
        <begin position="431"/>
        <end position="453"/>
    </location>
</feature>
<keyword evidence="3 6" id="KW-1133">Transmembrane helix</keyword>
<dbReference type="GO" id="GO:0022857">
    <property type="term" value="F:transmembrane transporter activity"/>
    <property type="evidence" value="ECO:0007669"/>
    <property type="project" value="InterPro"/>
</dbReference>
<feature type="transmembrane region" description="Helical" evidence="6">
    <location>
        <begin position="330"/>
        <end position="356"/>
    </location>
</feature>
<evidence type="ECO:0000313" key="8">
    <source>
        <dbReference type="EMBL" id="RSH92033.1"/>
    </source>
</evidence>
<dbReference type="FunFam" id="1.20.1250.20:FF:000011">
    <property type="entry name" value="MFS multidrug transporter, putative"/>
    <property type="match status" value="1"/>
</dbReference>
<proteinExistence type="predicted"/>
<dbReference type="Pfam" id="PF07690">
    <property type="entry name" value="MFS_1"/>
    <property type="match status" value="1"/>
</dbReference>
<comment type="subcellular location">
    <subcellularLocation>
        <location evidence="1">Membrane</location>
        <topology evidence="1">Multi-pass membrane protein</topology>
    </subcellularLocation>
</comment>
<keyword evidence="9" id="KW-1185">Reference proteome</keyword>
<feature type="transmembrane region" description="Helical" evidence="6">
    <location>
        <begin position="255"/>
        <end position="275"/>
    </location>
</feature>
<feature type="region of interest" description="Disordered" evidence="5">
    <location>
        <begin position="39"/>
        <end position="58"/>
    </location>
</feature>
<feature type="transmembrane region" description="Helical" evidence="6">
    <location>
        <begin position="225"/>
        <end position="243"/>
    </location>
</feature>
<comment type="caution">
    <text evidence="8">The sequence shown here is derived from an EMBL/GenBank/DDBJ whole genome shotgun (WGS) entry which is preliminary data.</text>
</comment>
<feature type="transmembrane region" description="Helical" evidence="6">
    <location>
        <begin position="137"/>
        <end position="154"/>
    </location>
</feature>
<evidence type="ECO:0000256" key="4">
    <source>
        <dbReference type="ARBA" id="ARBA00023136"/>
    </source>
</evidence>
<dbReference type="Proteomes" id="UP000279259">
    <property type="component" value="Unassembled WGS sequence"/>
</dbReference>
<dbReference type="GO" id="GO:0005886">
    <property type="term" value="C:plasma membrane"/>
    <property type="evidence" value="ECO:0007669"/>
    <property type="project" value="TreeGrafter"/>
</dbReference>
<feature type="transmembrane region" description="Helical" evidence="6">
    <location>
        <begin position="362"/>
        <end position="385"/>
    </location>
</feature>
<feature type="domain" description="Major facilitator superfamily (MFS) profile" evidence="7">
    <location>
        <begin position="100"/>
        <end position="523"/>
    </location>
</feature>
<dbReference type="InterPro" id="IPR036259">
    <property type="entry name" value="MFS_trans_sf"/>
</dbReference>
<dbReference type="CDD" id="cd17323">
    <property type="entry name" value="MFS_Tpo1_MDR_like"/>
    <property type="match status" value="1"/>
</dbReference>
<name>A0A427YLS6_9TREE</name>
<organism evidence="8 9">
    <name type="scientific">Saitozyma podzolica</name>
    <dbReference type="NCBI Taxonomy" id="1890683"/>
    <lineage>
        <taxon>Eukaryota</taxon>
        <taxon>Fungi</taxon>
        <taxon>Dikarya</taxon>
        <taxon>Basidiomycota</taxon>
        <taxon>Agaricomycotina</taxon>
        <taxon>Tremellomycetes</taxon>
        <taxon>Tremellales</taxon>
        <taxon>Trimorphomycetaceae</taxon>
        <taxon>Saitozyma</taxon>
    </lineage>
</organism>
<dbReference type="STRING" id="1890683.A0A427YLS6"/>
<feature type="compositionally biased region" description="Low complexity" evidence="5">
    <location>
        <begin position="44"/>
        <end position="58"/>
    </location>
</feature>
<feature type="transmembrane region" description="Helical" evidence="6">
    <location>
        <begin position="98"/>
        <end position="117"/>
    </location>
</feature>
<sequence length="523" mass="57321">MIEPVEAELARPPIFNERQEAILRDEDVELDRAISRLNANGNGATASPSTSETPSQTATLNGGVFTPAQLENGEKRTIVTFEPGTRENPREWTKGRKWFVTMSTSLLCLTVALGSAMPTGDLPGVAETLHVSDEVSYIQVTLFVLGFGIGPLAFAPLSEVVGRKPVYCISLFFYFIFTLPSCLAQNIATMLAGRMIAGIASSAPMTNVGGTISDIWAVEDRGLPMALFSSMIFMGPCLGPLFGGWISLKTGQWRWIYWVLFILCGVVFCLTLVMPETLPTVLLKRKAQRLNKDNNTTTYVTEHQLKHVPLSETFKTALTRPFILMFGEPIILFMSFYLSFVYSLLYATFFAFPIAFEEIRGFNAGMTGVTFVSIILGILLAMACMPIQERLYKKHCVNGPVPEARLYPMMLGAIILPISLFILAFTSYPGIIWVGPCAAGVLFGFSMVIIYISANSYIVDSYANYAASAIAAKTLMRSTIGASVPLWITQMFSIGFQYAGLILALVSCVIVVIPYAFFFRGGA</sequence>
<dbReference type="AlphaFoldDB" id="A0A427YLS6"/>
<keyword evidence="4 6" id="KW-0472">Membrane</keyword>
<keyword evidence="2 6" id="KW-0812">Transmembrane</keyword>
<evidence type="ECO:0000256" key="5">
    <source>
        <dbReference type="SAM" id="MobiDB-lite"/>
    </source>
</evidence>